<proteinExistence type="predicted"/>
<protein>
    <submittedName>
        <fullName evidence="1">Uncharacterized protein</fullName>
    </submittedName>
</protein>
<gene>
    <name evidence="1" type="ORF">H6F99_19730</name>
</gene>
<keyword evidence="2" id="KW-1185">Reference proteome</keyword>
<evidence type="ECO:0000313" key="1">
    <source>
        <dbReference type="EMBL" id="MBD2280419.1"/>
    </source>
</evidence>
<comment type="caution">
    <text evidence="1">The sequence shown here is derived from an EMBL/GenBank/DDBJ whole genome shotgun (WGS) entry which is preliminary data.</text>
</comment>
<dbReference type="RefSeq" id="WP_190383981.1">
    <property type="nucleotide sequence ID" value="NZ_JACJQT010000061.1"/>
</dbReference>
<name>A0ABR8BZU0_APHFL</name>
<dbReference type="Proteomes" id="UP000606721">
    <property type="component" value="Unassembled WGS sequence"/>
</dbReference>
<dbReference type="EMBL" id="JACJQT010000061">
    <property type="protein sequence ID" value="MBD2280419.1"/>
    <property type="molecule type" value="Genomic_DNA"/>
</dbReference>
<sequence>MPEHNIAGVTESEVKTRCGRSFMNTYGTLTRTIHVLTTLTVAINQNSLNFREHQKINYPILWDGHPARP</sequence>
<organism evidence="1 2">
    <name type="scientific">Aphanizomenon flos-aquae FACHB-1040</name>
    <dbReference type="NCBI Taxonomy" id="2692887"/>
    <lineage>
        <taxon>Bacteria</taxon>
        <taxon>Bacillati</taxon>
        <taxon>Cyanobacteriota</taxon>
        <taxon>Cyanophyceae</taxon>
        <taxon>Nostocales</taxon>
        <taxon>Aphanizomenonaceae</taxon>
        <taxon>Aphanizomenon</taxon>
    </lineage>
</organism>
<accession>A0ABR8BZU0</accession>
<evidence type="ECO:0000313" key="2">
    <source>
        <dbReference type="Proteomes" id="UP000606721"/>
    </source>
</evidence>
<reference evidence="1 2" key="1">
    <citation type="journal article" date="2020" name="ISME J.">
        <title>Comparative genomics reveals insights into cyanobacterial evolution and habitat adaptation.</title>
        <authorList>
            <person name="Chen M.Y."/>
            <person name="Teng W.K."/>
            <person name="Zhao L."/>
            <person name="Hu C.X."/>
            <person name="Zhou Y.K."/>
            <person name="Han B.P."/>
            <person name="Song L.R."/>
            <person name="Shu W.S."/>
        </authorList>
    </citation>
    <scope>NUCLEOTIDE SEQUENCE [LARGE SCALE GENOMIC DNA]</scope>
    <source>
        <strain evidence="1 2">FACHB-1040</strain>
    </source>
</reference>